<feature type="non-terminal residue" evidence="2">
    <location>
        <position position="1"/>
    </location>
</feature>
<keyword evidence="1" id="KW-0472">Membrane</keyword>
<dbReference type="AlphaFoldDB" id="A0A0V0XGL9"/>
<evidence type="ECO:0000313" key="2">
    <source>
        <dbReference type="EMBL" id="KRX87126.1"/>
    </source>
</evidence>
<name>A0A0V0XGL9_TRIPS</name>
<evidence type="ECO:0000313" key="3">
    <source>
        <dbReference type="Proteomes" id="UP000054815"/>
    </source>
</evidence>
<comment type="caution">
    <text evidence="2">The sequence shown here is derived from an EMBL/GenBank/DDBJ whole genome shotgun (WGS) entry which is preliminary data.</text>
</comment>
<keyword evidence="1" id="KW-0812">Transmembrane</keyword>
<keyword evidence="1" id="KW-1133">Transmembrane helix</keyword>
<accession>A0A0V0XGL9</accession>
<dbReference type="EMBL" id="JYDU01000307">
    <property type="protein sequence ID" value="KRX87126.1"/>
    <property type="molecule type" value="Genomic_DNA"/>
</dbReference>
<dbReference type="Proteomes" id="UP000054815">
    <property type="component" value="Unassembled WGS sequence"/>
</dbReference>
<organism evidence="2 3">
    <name type="scientific">Trichinella pseudospiralis</name>
    <name type="common">Parasitic roundworm</name>
    <dbReference type="NCBI Taxonomy" id="6337"/>
    <lineage>
        <taxon>Eukaryota</taxon>
        <taxon>Metazoa</taxon>
        <taxon>Ecdysozoa</taxon>
        <taxon>Nematoda</taxon>
        <taxon>Enoplea</taxon>
        <taxon>Dorylaimia</taxon>
        <taxon>Trichinellida</taxon>
        <taxon>Trichinellidae</taxon>
        <taxon>Trichinella</taxon>
    </lineage>
</organism>
<reference evidence="2 3" key="1">
    <citation type="submission" date="2015-01" db="EMBL/GenBank/DDBJ databases">
        <title>Evolution of Trichinella species and genotypes.</title>
        <authorList>
            <person name="Korhonen P.K."/>
            <person name="Edoardo P."/>
            <person name="Giuseppe L.R."/>
            <person name="Gasser R.B."/>
        </authorList>
    </citation>
    <scope>NUCLEOTIDE SEQUENCE [LARGE SCALE GENOMIC DNA]</scope>
    <source>
        <strain evidence="2">ISS141</strain>
    </source>
</reference>
<gene>
    <name evidence="2" type="ORF">T4E_10809</name>
</gene>
<proteinExistence type="predicted"/>
<evidence type="ECO:0000256" key="1">
    <source>
        <dbReference type="SAM" id="Phobius"/>
    </source>
</evidence>
<sequence length="122" mass="13781">LLKMNSVPNSLEESFYEWFSGVTAPGKYLVLVDNEKTDSETGKFDAERPKVTEAQLEAGVKSQKFKTFEESQEEGSLDGRIFEAYREAMEELYGKFIFCVVCFFLLGFAAASWISCLLLCNS</sequence>
<protein>
    <submittedName>
        <fullName evidence="2">Uncharacterized protein</fullName>
    </submittedName>
</protein>
<feature type="transmembrane region" description="Helical" evidence="1">
    <location>
        <begin position="92"/>
        <end position="120"/>
    </location>
</feature>